<comment type="subunit">
    <text evidence="6">Heterooligomer composed of large and small subunits.</text>
</comment>
<comment type="function">
    <text evidence="6">Bidirectionally degrades single-stranded DNA into large acid-insoluble oligonucleotides, which are then degraded further into small acid-soluble oligonucleotides.</text>
</comment>
<protein>
    <recommendedName>
        <fullName evidence="6">Exodeoxyribonuclease 7 small subunit</fullName>
        <ecNumber evidence="6">3.1.11.6</ecNumber>
    </recommendedName>
    <alternativeName>
        <fullName evidence="6">Exodeoxyribonuclease VII small subunit</fullName>
        <shortName evidence="6">Exonuclease VII small subunit</shortName>
    </alternativeName>
</protein>
<keyword evidence="5 6" id="KW-0269">Exonuclease</keyword>
<comment type="subcellular location">
    <subcellularLocation>
        <location evidence="6">Cytoplasm</location>
    </subcellularLocation>
</comment>
<name>A0A9D1FGA4_9PROT</name>
<dbReference type="SUPFAM" id="SSF116842">
    <property type="entry name" value="XseB-like"/>
    <property type="match status" value="1"/>
</dbReference>
<sequence>MDDKKLSFEDAYKQLTELVKKMESGELPLAASVAAYEQGIKLKAYCEQLLKEAELKIETLKVTPTTTQA</sequence>
<dbReference type="NCBIfam" id="TIGR01280">
    <property type="entry name" value="xseB"/>
    <property type="match status" value="1"/>
</dbReference>
<dbReference type="Proteomes" id="UP000886742">
    <property type="component" value="Unassembled WGS sequence"/>
</dbReference>
<evidence type="ECO:0000256" key="4">
    <source>
        <dbReference type="ARBA" id="ARBA00022801"/>
    </source>
</evidence>
<comment type="similarity">
    <text evidence="1 6">Belongs to the XseB family.</text>
</comment>
<dbReference type="PIRSF" id="PIRSF006488">
    <property type="entry name" value="Exonuc_VII_S"/>
    <property type="match status" value="1"/>
</dbReference>
<evidence type="ECO:0000256" key="6">
    <source>
        <dbReference type="HAMAP-Rule" id="MF_00337"/>
    </source>
</evidence>
<gene>
    <name evidence="6 7" type="primary">xseB</name>
    <name evidence="7" type="ORF">IAD02_02730</name>
</gene>
<comment type="catalytic activity">
    <reaction evidence="6">
        <text>Exonucleolytic cleavage in either 5'- to 3'- or 3'- to 5'-direction to yield nucleoside 5'-phosphates.</text>
        <dbReference type="EC" id="3.1.11.6"/>
    </reaction>
</comment>
<dbReference type="InterPro" id="IPR003761">
    <property type="entry name" value="Exonuc_VII_S"/>
</dbReference>
<accession>A0A9D1FGA4</accession>
<dbReference type="EC" id="3.1.11.6" evidence="6"/>
<dbReference type="HAMAP" id="MF_00337">
    <property type="entry name" value="Exonuc_7_S"/>
    <property type="match status" value="1"/>
</dbReference>
<reference evidence="7" key="2">
    <citation type="journal article" date="2021" name="PeerJ">
        <title>Extensive microbial diversity within the chicken gut microbiome revealed by metagenomics and culture.</title>
        <authorList>
            <person name="Gilroy R."/>
            <person name="Ravi A."/>
            <person name="Getino M."/>
            <person name="Pursley I."/>
            <person name="Horton D.L."/>
            <person name="Alikhan N.F."/>
            <person name="Baker D."/>
            <person name="Gharbi K."/>
            <person name="Hall N."/>
            <person name="Watson M."/>
            <person name="Adriaenssens E.M."/>
            <person name="Foster-Nyarko E."/>
            <person name="Jarju S."/>
            <person name="Secka A."/>
            <person name="Antonio M."/>
            <person name="Oren A."/>
            <person name="Chaudhuri R.R."/>
            <person name="La Ragione R."/>
            <person name="Hildebrand F."/>
            <person name="Pallen M.J."/>
        </authorList>
    </citation>
    <scope>NUCLEOTIDE SEQUENCE</scope>
    <source>
        <strain evidence="7">ChiGjej3B3-5194</strain>
    </source>
</reference>
<organism evidence="7 8">
    <name type="scientific">Candidatus Enterousia intestinigallinarum</name>
    <dbReference type="NCBI Taxonomy" id="2840790"/>
    <lineage>
        <taxon>Bacteria</taxon>
        <taxon>Pseudomonadati</taxon>
        <taxon>Pseudomonadota</taxon>
        <taxon>Alphaproteobacteria</taxon>
        <taxon>Candidatus Enterousia</taxon>
    </lineage>
</organism>
<dbReference type="GO" id="GO:0006308">
    <property type="term" value="P:DNA catabolic process"/>
    <property type="evidence" value="ECO:0007669"/>
    <property type="project" value="UniProtKB-UniRule"/>
</dbReference>
<dbReference type="GO" id="GO:0009318">
    <property type="term" value="C:exodeoxyribonuclease VII complex"/>
    <property type="evidence" value="ECO:0007669"/>
    <property type="project" value="UniProtKB-UniRule"/>
</dbReference>
<evidence type="ECO:0000256" key="5">
    <source>
        <dbReference type="ARBA" id="ARBA00022839"/>
    </source>
</evidence>
<proteinExistence type="inferred from homology"/>
<evidence type="ECO:0000256" key="2">
    <source>
        <dbReference type="ARBA" id="ARBA00022490"/>
    </source>
</evidence>
<keyword evidence="2 6" id="KW-0963">Cytoplasm</keyword>
<dbReference type="InterPro" id="IPR037004">
    <property type="entry name" value="Exonuc_VII_ssu_sf"/>
</dbReference>
<dbReference type="EMBL" id="DVJI01000011">
    <property type="protein sequence ID" value="HIS70881.1"/>
    <property type="molecule type" value="Genomic_DNA"/>
</dbReference>
<dbReference type="NCBIfam" id="NF002140">
    <property type="entry name" value="PRK00977.1-4"/>
    <property type="match status" value="1"/>
</dbReference>
<reference evidence="7" key="1">
    <citation type="submission" date="2020-10" db="EMBL/GenBank/DDBJ databases">
        <authorList>
            <person name="Gilroy R."/>
        </authorList>
    </citation>
    <scope>NUCLEOTIDE SEQUENCE</scope>
    <source>
        <strain evidence="7">ChiGjej3B3-5194</strain>
    </source>
</reference>
<dbReference type="AlphaFoldDB" id="A0A9D1FGA4"/>
<keyword evidence="3 6" id="KW-0540">Nuclease</keyword>
<dbReference type="GO" id="GO:0005829">
    <property type="term" value="C:cytosol"/>
    <property type="evidence" value="ECO:0007669"/>
    <property type="project" value="TreeGrafter"/>
</dbReference>
<keyword evidence="4 6" id="KW-0378">Hydrolase</keyword>
<evidence type="ECO:0000313" key="8">
    <source>
        <dbReference type="Proteomes" id="UP000886742"/>
    </source>
</evidence>
<dbReference type="GO" id="GO:0008855">
    <property type="term" value="F:exodeoxyribonuclease VII activity"/>
    <property type="evidence" value="ECO:0007669"/>
    <property type="project" value="UniProtKB-UniRule"/>
</dbReference>
<dbReference type="PANTHER" id="PTHR34137">
    <property type="entry name" value="EXODEOXYRIBONUCLEASE 7 SMALL SUBUNIT"/>
    <property type="match status" value="1"/>
</dbReference>
<comment type="caution">
    <text evidence="7">The sequence shown here is derived from an EMBL/GenBank/DDBJ whole genome shotgun (WGS) entry which is preliminary data.</text>
</comment>
<evidence type="ECO:0000256" key="3">
    <source>
        <dbReference type="ARBA" id="ARBA00022722"/>
    </source>
</evidence>
<dbReference type="Gene3D" id="1.10.287.1040">
    <property type="entry name" value="Exonuclease VII, small subunit"/>
    <property type="match status" value="1"/>
</dbReference>
<evidence type="ECO:0000256" key="1">
    <source>
        <dbReference type="ARBA" id="ARBA00009998"/>
    </source>
</evidence>
<dbReference type="Pfam" id="PF02609">
    <property type="entry name" value="Exonuc_VII_S"/>
    <property type="match status" value="1"/>
</dbReference>
<dbReference type="PANTHER" id="PTHR34137:SF1">
    <property type="entry name" value="EXODEOXYRIBONUCLEASE 7 SMALL SUBUNIT"/>
    <property type="match status" value="1"/>
</dbReference>
<evidence type="ECO:0000313" key="7">
    <source>
        <dbReference type="EMBL" id="HIS70881.1"/>
    </source>
</evidence>